<feature type="compositionally biased region" description="Polar residues" evidence="7">
    <location>
        <begin position="87"/>
        <end position="96"/>
    </location>
</feature>
<dbReference type="Pfam" id="PF11699">
    <property type="entry name" value="CENP-C_C"/>
    <property type="match status" value="1"/>
</dbReference>
<feature type="compositionally biased region" description="Acidic residues" evidence="7">
    <location>
        <begin position="60"/>
        <end position="74"/>
    </location>
</feature>
<dbReference type="Proteomes" id="UP001301958">
    <property type="component" value="Unassembled WGS sequence"/>
</dbReference>
<dbReference type="Gene3D" id="2.60.120.10">
    <property type="entry name" value="Jelly Rolls"/>
    <property type="match status" value="1"/>
</dbReference>
<feature type="compositionally biased region" description="Polar residues" evidence="7">
    <location>
        <begin position="146"/>
        <end position="157"/>
    </location>
</feature>
<evidence type="ECO:0000259" key="9">
    <source>
        <dbReference type="Pfam" id="PF15624"/>
    </source>
</evidence>
<evidence type="ECO:0000256" key="1">
    <source>
        <dbReference type="ARBA" id="ARBA00004123"/>
    </source>
</evidence>
<accession>A0AAN7H0F8</accession>
<evidence type="ECO:0000259" key="8">
    <source>
        <dbReference type="Pfam" id="PF11699"/>
    </source>
</evidence>
<dbReference type="PANTHER" id="PTHR16684">
    <property type="entry name" value="CENTROMERE PROTEIN C"/>
    <property type="match status" value="1"/>
</dbReference>
<comment type="caution">
    <text evidence="10">The sequence shown here is derived from an EMBL/GenBank/DDBJ whole genome shotgun (WGS) entry which is preliminary data.</text>
</comment>
<dbReference type="PANTHER" id="PTHR16684:SF11">
    <property type="entry name" value="CENTROMERE PROTEIN C"/>
    <property type="match status" value="1"/>
</dbReference>
<feature type="compositionally biased region" description="Acidic residues" evidence="7">
    <location>
        <begin position="729"/>
        <end position="753"/>
    </location>
</feature>
<feature type="region of interest" description="Disordered" evidence="7">
    <location>
        <begin position="536"/>
        <end position="561"/>
    </location>
</feature>
<dbReference type="InterPro" id="IPR028386">
    <property type="entry name" value="CENP-C/Mif2/cnp3"/>
</dbReference>
<feature type="compositionally biased region" description="Basic residues" evidence="7">
    <location>
        <begin position="269"/>
        <end position="278"/>
    </location>
</feature>
<evidence type="ECO:0000256" key="7">
    <source>
        <dbReference type="SAM" id="MobiDB-lite"/>
    </source>
</evidence>
<keyword evidence="3" id="KW-0238">DNA-binding</keyword>
<feature type="compositionally biased region" description="Acidic residues" evidence="7">
    <location>
        <begin position="214"/>
        <end position="237"/>
    </location>
</feature>
<feature type="compositionally biased region" description="Acidic residues" evidence="7">
    <location>
        <begin position="282"/>
        <end position="293"/>
    </location>
</feature>
<feature type="compositionally biased region" description="Basic residues" evidence="7">
    <location>
        <begin position="300"/>
        <end position="310"/>
    </location>
</feature>
<evidence type="ECO:0000256" key="4">
    <source>
        <dbReference type="ARBA" id="ARBA00023242"/>
    </source>
</evidence>
<feature type="compositionally biased region" description="Low complexity" evidence="7">
    <location>
        <begin position="387"/>
        <end position="406"/>
    </location>
</feature>
<dbReference type="InterPro" id="IPR025974">
    <property type="entry name" value="Mif2/CENP-C_cupin"/>
</dbReference>
<evidence type="ECO:0000313" key="10">
    <source>
        <dbReference type="EMBL" id="KAK4224959.1"/>
    </source>
</evidence>
<dbReference type="FunFam" id="2.60.120.10:FF:000033">
    <property type="entry name" value="Centromere protein C 1"/>
    <property type="match status" value="1"/>
</dbReference>
<organism evidence="10 11">
    <name type="scientific">Podospora fimiseda</name>
    <dbReference type="NCBI Taxonomy" id="252190"/>
    <lineage>
        <taxon>Eukaryota</taxon>
        <taxon>Fungi</taxon>
        <taxon>Dikarya</taxon>
        <taxon>Ascomycota</taxon>
        <taxon>Pezizomycotina</taxon>
        <taxon>Sordariomycetes</taxon>
        <taxon>Sordariomycetidae</taxon>
        <taxon>Sordariales</taxon>
        <taxon>Podosporaceae</taxon>
        <taxon>Podospora</taxon>
    </lineage>
</organism>
<comment type="function">
    <text evidence="5">Component of the kinetochore, a multiprotein complex that assembles on centromeric DNA and attaches chromosomes to spindle microtubules, mediating chromosome segregation and sister chromatid segregation during meiosis and mitosis. Component of the inner kinetochore constitutive centromere-associated network (CCAN), which serves as a structural platform for outer kinetochore assembly.</text>
</comment>
<keyword evidence="4" id="KW-0539">Nucleus</keyword>
<feature type="compositionally biased region" description="Polar residues" evidence="7">
    <location>
        <begin position="106"/>
        <end position="120"/>
    </location>
</feature>
<dbReference type="GO" id="GO:0051455">
    <property type="term" value="P:spindle attachment to meiosis I kinetochore"/>
    <property type="evidence" value="ECO:0007669"/>
    <property type="project" value="TreeGrafter"/>
</dbReference>
<dbReference type="GO" id="GO:0051382">
    <property type="term" value="P:kinetochore assembly"/>
    <property type="evidence" value="ECO:0007669"/>
    <property type="project" value="InterPro"/>
</dbReference>
<comment type="similarity">
    <text evidence="2">Belongs to the CENP-C/MIF2 family.</text>
</comment>
<dbReference type="InterPro" id="IPR028929">
    <property type="entry name" value="Mif2_N"/>
</dbReference>
<evidence type="ECO:0000256" key="2">
    <source>
        <dbReference type="ARBA" id="ARBA00010291"/>
    </source>
</evidence>
<feature type="compositionally biased region" description="Acidic residues" evidence="7">
    <location>
        <begin position="192"/>
        <end position="204"/>
    </location>
</feature>
<protein>
    <recommendedName>
        <fullName evidence="6">CENP-C homolog</fullName>
    </recommendedName>
</protein>
<dbReference type="Pfam" id="PF15624">
    <property type="entry name" value="Mif2_N"/>
    <property type="match status" value="1"/>
</dbReference>
<dbReference type="GO" id="GO:0000776">
    <property type="term" value="C:kinetochore"/>
    <property type="evidence" value="ECO:0007669"/>
    <property type="project" value="InterPro"/>
</dbReference>
<dbReference type="SUPFAM" id="SSF51182">
    <property type="entry name" value="RmlC-like cupins"/>
    <property type="match status" value="1"/>
</dbReference>
<feature type="domain" description="Mif2 N-terminal" evidence="9">
    <location>
        <begin position="20"/>
        <end position="164"/>
    </location>
</feature>
<dbReference type="EMBL" id="MU865379">
    <property type="protein sequence ID" value="KAK4224959.1"/>
    <property type="molecule type" value="Genomic_DNA"/>
</dbReference>
<name>A0AAN7H0F8_9PEZI</name>
<reference evidence="10" key="2">
    <citation type="submission" date="2023-05" db="EMBL/GenBank/DDBJ databases">
        <authorList>
            <consortium name="Lawrence Berkeley National Laboratory"/>
            <person name="Steindorff A."/>
            <person name="Hensen N."/>
            <person name="Bonometti L."/>
            <person name="Westerberg I."/>
            <person name="Brannstrom I.O."/>
            <person name="Guillou S."/>
            <person name="Cros-Aarteil S."/>
            <person name="Calhoun S."/>
            <person name="Haridas S."/>
            <person name="Kuo A."/>
            <person name="Mondo S."/>
            <person name="Pangilinan J."/>
            <person name="Riley R."/>
            <person name="Labutti K."/>
            <person name="Andreopoulos B."/>
            <person name="Lipzen A."/>
            <person name="Chen C."/>
            <person name="Yanf M."/>
            <person name="Daum C."/>
            <person name="Ng V."/>
            <person name="Clum A."/>
            <person name="Ohm R."/>
            <person name="Martin F."/>
            <person name="Silar P."/>
            <person name="Natvig D."/>
            <person name="Lalanne C."/>
            <person name="Gautier V."/>
            <person name="Ament-Velasquez S.L."/>
            <person name="Kruys A."/>
            <person name="Hutchinson M.I."/>
            <person name="Powell A.J."/>
            <person name="Barry K."/>
            <person name="Miller A.N."/>
            <person name="Grigoriev I.V."/>
            <person name="Debuchy R."/>
            <person name="Gladieux P."/>
            <person name="Thoren M.H."/>
            <person name="Johannesson H."/>
        </authorList>
    </citation>
    <scope>NUCLEOTIDE SEQUENCE</scope>
    <source>
        <strain evidence="10">CBS 990.96</strain>
    </source>
</reference>
<sequence>MPPSRPSMAARRTTQAAEHIYELGVVGRKTGVTIPDSGIRDEHGMEPIENLFSSPKKPDDDEVEEEDEESDDGTGEAPMDLTVPFTAGTNLLNGQASRIPRPPQGSQPSPVKTFLNSPAQRNKLIAKNASAARSSSSEPREADSRQSSSQPTLSQAASKRRLDFIALSKGGPHSLSQPLPKTNGHRLQAVLQEEEEEDSVESFVEESMAMLSANDDELPEQPEPEPVEEPSEDDDDTSMVGDDTMRISLAAQKKAGRPVKEKEAAPAKPKGKPGRKPKQSVEAEEQIEEEEQPEPAAKPAKGKPGRKPAAAKKVVEEVQEPEEEEEPEEVQEPTPKPAGKRGRRPKADKLPTPEPAPAHAPGKGRKRQSLEAPPAPEPQPKRKKTEAAAPKKATPSKKSPAVSAKKATSRSKGKAPAPAAAAAPESAEKPKRGRKRKSSIDPGDVSQVAIVRRPPMPKSRGLMINRKEIPGDSDAMFRTRSGRNSFKPLAYWRNEQVHYENDEAEDTFVGAAARKKNNKFVLPKIKEVVRVDEPEPVYRPKSRKGGAAKKQPRYEDKQQQEDYIPPEAWETNPGTVTGEVVVWQPEYEFAPPAPMDLIDVMDKQIAISGSAIKTTEVVGGEFRYAKMFSEGFISAGVVDLPVGAVKRMKNSRKVFMIFFVHTGRVLATVQATSFRISKGGVFIVPRFNEYTIENDYDVPARLFFAQGQEVTAQQLAEGESTMMIHAQTDGEETEGGEEEGDEEEESSEESVEE</sequence>
<gene>
    <name evidence="10" type="ORF">QBC38DRAFT_484264</name>
</gene>
<feature type="compositionally biased region" description="Low complexity" evidence="7">
    <location>
        <begin position="414"/>
        <end position="425"/>
    </location>
</feature>
<dbReference type="InterPro" id="IPR011051">
    <property type="entry name" value="RmlC_Cupin_sf"/>
</dbReference>
<evidence type="ECO:0000256" key="3">
    <source>
        <dbReference type="ARBA" id="ARBA00023125"/>
    </source>
</evidence>
<dbReference type="AlphaFoldDB" id="A0AAN7H0F8"/>
<feature type="compositionally biased region" description="Basic residues" evidence="7">
    <location>
        <begin position="540"/>
        <end position="551"/>
    </location>
</feature>
<evidence type="ECO:0000256" key="5">
    <source>
        <dbReference type="ARBA" id="ARBA00057947"/>
    </source>
</evidence>
<dbReference type="GO" id="GO:0019237">
    <property type="term" value="F:centromeric DNA binding"/>
    <property type="evidence" value="ECO:0007669"/>
    <property type="project" value="InterPro"/>
</dbReference>
<reference evidence="10" key="1">
    <citation type="journal article" date="2023" name="Mol. Phylogenet. Evol.">
        <title>Genome-scale phylogeny and comparative genomics of the fungal order Sordariales.</title>
        <authorList>
            <person name="Hensen N."/>
            <person name="Bonometti L."/>
            <person name="Westerberg I."/>
            <person name="Brannstrom I.O."/>
            <person name="Guillou S."/>
            <person name="Cros-Aarteil S."/>
            <person name="Calhoun S."/>
            <person name="Haridas S."/>
            <person name="Kuo A."/>
            <person name="Mondo S."/>
            <person name="Pangilinan J."/>
            <person name="Riley R."/>
            <person name="LaButti K."/>
            <person name="Andreopoulos B."/>
            <person name="Lipzen A."/>
            <person name="Chen C."/>
            <person name="Yan M."/>
            <person name="Daum C."/>
            <person name="Ng V."/>
            <person name="Clum A."/>
            <person name="Steindorff A."/>
            <person name="Ohm R.A."/>
            <person name="Martin F."/>
            <person name="Silar P."/>
            <person name="Natvig D.O."/>
            <person name="Lalanne C."/>
            <person name="Gautier V."/>
            <person name="Ament-Velasquez S.L."/>
            <person name="Kruys A."/>
            <person name="Hutchinson M.I."/>
            <person name="Powell A.J."/>
            <person name="Barry K."/>
            <person name="Miller A.N."/>
            <person name="Grigoriev I.V."/>
            <person name="Debuchy R."/>
            <person name="Gladieux P."/>
            <person name="Hiltunen Thoren M."/>
            <person name="Johannesson H."/>
        </authorList>
    </citation>
    <scope>NUCLEOTIDE SEQUENCE</scope>
    <source>
        <strain evidence="10">CBS 990.96</strain>
    </source>
</reference>
<feature type="domain" description="Mif2/CENP-C cupin" evidence="8">
    <location>
        <begin position="622"/>
        <end position="706"/>
    </location>
</feature>
<keyword evidence="11" id="KW-1185">Reference proteome</keyword>
<feature type="compositionally biased region" description="Acidic residues" evidence="7">
    <location>
        <begin position="317"/>
        <end position="331"/>
    </location>
</feature>
<dbReference type="InterPro" id="IPR014710">
    <property type="entry name" value="RmlC-like_jellyroll"/>
</dbReference>
<dbReference type="CDD" id="cd06993">
    <property type="entry name" value="cupin_CENP-C_C"/>
    <property type="match status" value="1"/>
</dbReference>
<comment type="subcellular location">
    <subcellularLocation>
        <location evidence="1">Nucleus</location>
    </subcellularLocation>
</comment>
<feature type="region of interest" description="Disordered" evidence="7">
    <location>
        <begin position="27"/>
        <end position="480"/>
    </location>
</feature>
<evidence type="ECO:0000256" key="6">
    <source>
        <dbReference type="ARBA" id="ARBA00075033"/>
    </source>
</evidence>
<evidence type="ECO:0000313" key="11">
    <source>
        <dbReference type="Proteomes" id="UP001301958"/>
    </source>
</evidence>
<dbReference type="GO" id="GO:0051315">
    <property type="term" value="P:attachment of mitotic spindle microtubules to kinetochore"/>
    <property type="evidence" value="ECO:0007669"/>
    <property type="project" value="TreeGrafter"/>
</dbReference>
<dbReference type="GO" id="GO:0005634">
    <property type="term" value="C:nucleus"/>
    <property type="evidence" value="ECO:0007669"/>
    <property type="project" value="UniProtKB-SubCell"/>
</dbReference>
<feature type="region of interest" description="Disordered" evidence="7">
    <location>
        <begin position="725"/>
        <end position="753"/>
    </location>
</feature>
<proteinExistence type="inferred from homology"/>